<proteinExistence type="predicted"/>
<evidence type="ECO:0000313" key="7">
    <source>
        <dbReference type="EMBL" id="MBJ8339753.1"/>
    </source>
</evidence>
<feature type="domain" description="Histidine kinase/HSP90-like ATPase" evidence="5">
    <location>
        <begin position="289"/>
        <end position="374"/>
    </location>
</feature>
<dbReference type="Pfam" id="PF02518">
    <property type="entry name" value="HATPase_c"/>
    <property type="match status" value="1"/>
</dbReference>
<dbReference type="CDD" id="cd16917">
    <property type="entry name" value="HATPase_UhpB-NarQ-NarX-like"/>
    <property type="match status" value="1"/>
</dbReference>
<feature type="transmembrane region" description="Helical" evidence="4">
    <location>
        <begin position="42"/>
        <end position="61"/>
    </location>
</feature>
<dbReference type="GO" id="GO:0016020">
    <property type="term" value="C:membrane"/>
    <property type="evidence" value="ECO:0007669"/>
    <property type="project" value="InterPro"/>
</dbReference>
<dbReference type="RefSeq" id="WP_199704464.1">
    <property type="nucleotide sequence ID" value="NZ_JAEMNV010000003.1"/>
</dbReference>
<keyword evidence="4" id="KW-0472">Membrane</keyword>
<feature type="transmembrane region" description="Helical" evidence="4">
    <location>
        <begin position="12"/>
        <end position="30"/>
    </location>
</feature>
<dbReference type="Pfam" id="PF07730">
    <property type="entry name" value="HisKA_3"/>
    <property type="match status" value="1"/>
</dbReference>
<keyword evidence="2 7" id="KW-0418">Kinase</keyword>
<dbReference type="InterPro" id="IPR036890">
    <property type="entry name" value="HATPase_C_sf"/>
</dbReference>
<feature type="transmembrane region" description="Helical" evidence="4">
    <location>
        <begin position="142"/>
        <end position="159"/>
    </location>
</feature>
<protein>
    <submittedName>
        <fullName evidence="7">Sensor histidine kinase</fullName>
    </submittedName>
</protein>
<dbReference type="Gene3D" id="1.20.5.1930">
    <property type="match status" value="1"/>
</dbReference>
<dbReference type="EMBL" id="JAEMNV010000003">
    <property type="protein sequence ID" value="MBJ8339753.1"/>
    <property type="molecule type" value="Genomic_DNA"/>
</dbReference>
<feature type="transmembrane region" description="Helical" evidence="4">
    <location>
        <begin position="93"/>
        <end position="109"/>
    </location>
</feature>
<evidence type="ECO:0000256" key="3">
    <source>
        <dbReference type="ARBA" id="ARBA00023012"/>
    </source>
</evidence>
<keyword evidence="3" id="KW-0902">Two-component regulatory system</keyword>
<feature type="transmembrane region" description="Helical" evidence="4">
    <location>
        <begin position="116"/>
        <end position="136"/>
    </location>
</feature>
<dbReference type="InterPro" id="IPR003594">
    <property type="entry name" value="HATPase_dom"/>
</dbReference>
<evidence type="ECO:0000259" key="6">
    <source>
        <dbReference type="Pfam" id="PF07730"/>
    </source>
</evidence>
<dbReference type="Proteomes" id="UP000655868">
    <property type="component" value="Unassembled WGS sequence"/>
</dbReference>
<dbReference type="Gene3D" id="3.30.565.10">
    <property type="entry name" value="Histidine kinase-like ATPase, C-terminal domain"/>
    <property type="match status" value="1"/>
</dbReference>
<sequence>MREPKAGRRTAYALLACTLVAGIVVLLEAVLTDLPGPALPVWWWVSYAVLLVVQLIATGLVQPPARLPSAVWLTALVALALGTFLLYPDHGLTAALLVVSAATVARHASTRAVVGVILLQSVAAVVAIAMIGWPIVDVVAGAFVYPGFQAFGALVVHAARRETEARHELAETHAELRSTMALLETASRDAERMRIARDLHDVVGHQLTALALELEVASHLVEDRASEHVVRGRSIAKQLLEDVRAAVAQMRQGPEDLRPMLAELSQNVPGLDVSVQVDASVQVEGEYAQAIVRCTQEAITNTLRHGGATRLDVTVGSDEKGTFVHAVDDGRGIPRVVPGHGLTGMRERIEALGGTLNVSSSPGNGFAIEGRLPRVLE</sequence>
<evidence type="ECO:0000256" key="2">
    <source>
        <dbReference type="ARBA" id="ARBA00022777"/>
    </source>
</evidence>
<keyword evidence="4" id="KW-1133">Transmembrane helix</keyword>
<dbReference type="PANTHER" id="PTHR24421:SF59">
    <property type="entry name" value="OXYGEN SENSOR HISTIDINE KINASE NREB"/>
    <property type="match status" value="1"/>
</dbReference>
<evidence type="ECO:0000313" key="8">
    <source>
        <dbReference type="Proteomes" id="UP000655868"/>
    </source>
</evidence>
<feature type="domain" description="Signal transduction histidine kinase subgroup 3 dimerisation and phosphoacceptor" evidence="6">
    <location>
        <begin position="191"/>
        <end position="253"/>
    </location>
</feature>
<organism evidence="7 8">
    <name type="scientific">Antrihabitans stalagmiti</name>
    <dbReference type="NCBI Taxonomy" id="2799499"/>
    <lineage>
        <taxon>Bacteria</taxon>
        <taxon>Bacillati</taxon>
        <taxon>Actinomycetota</taxon>
        <taxon>Actinomycetes</taxon>
        <taxon>Mycobacteriales</taxon>
        <taxon>Nocardiaceae</taxon>
        <taxon>Antrihabitans</taxon>
    </lineage>
</organism>
<dbReference type="GO" id="GO:0046983">
    <property type="term" value="F:protein dimerization activity"/>
    <property type="evidence" value="ECO:0007669"/>
    <property type="project" value="InterPro"/>
</dbReference>
<comment type="caution">
    <text evidence="7">The sequence shown here is derived from an EMBL/GenBank/DDBJ whole genome shotgun (WGS) entry which is preliminary data.</text>
</comment>
<dbReference type="SUPFAM" id="SSF55874">
    <property type="entry name" value="ATPase domain of HSP90 chaperone/DNA topoisomerase II/histidine kinase"/>
    <property type="match status" value="1"/>
</dbReference>
<gene>
    <name evidence="7" type="ORF">JGU71_12730</name>
</gene>
<keyword evidence="4" id="KW-0812">Transmembrane</keyword>
<dbReference type="InterPro" id="IPR011712">
    <property type="entry name" value="Sig_transdc_His_kin_sub3_dim/P"/>
</dbReference>
<evidence type="ECO:0000259" key="5">
    <source>
        <dbReference type="Pfam" id="PF02518"/>
    </source>
</evidence>
<accession>A0A934U4F0</accession>
<dbReference type="InterPro" id="IPR050482">
    <property type="entry name" value="Sensor_HK_TwoCompSys"/>
</dbReference>
<dbReference type="GO" id="GO:0000155">
    <property type="term" value="F:phosphorelay sensor kinase activity"/>
    <property type="evidence" value="ECO:0007669"/>
    <property type="project" value="InterPro"/>
</dbReference>
<keyword evidence="1" id="KW-0808">Transferase</keyword>
<name>A0A934U4F0_9NOCA</name>
<dbReference type="PANTHER" id="PTHR24421">
    <property type="entry name" value="NITRATE/NITRITE SENSOR PROTEIN NARX-RELATED"/>
    <property type="match status" value="1"/>
</dbReference>
<feature type="transmembrane region" description="Helical" evidence="4">
    <location>
        <begin position="70"/>
        <end position="87"/>
    </location>
</feature>
<dbReference type="AlphaFoldDB" id="A0A934U4F0"/>
<reference evidence="7" key="1">
    <citation type="submission" date="2020-12" db="EMBL/GenBank/DDBJ databases">
        <title>Antrihabitans popcorni sp. nov. and Antrihabitans auranticaus sp. nov., isolated from a larva cave.</title>
        <authorList>
            <person name="Lee S.D."/>
            <person name="Kim I.S."/>
        </authorList>
    </citation>
    <scope>NUCLEOTIDE SEQUENCE</scope>
    <source>
        <strain evidence="7">YC3-6</strain>
    </source>
</reference>
<keyword evidence="8" id="KW-1185">Reference proteome</keyword>
<evidence type="ECO:0000256" key="1">
    <source>
        <dbReference type="ARBA" id="ARBA00022679"/>
    </source>
</evidence>
<evidence type="ECO:0000256" key="4">
    <source>
        <dbReference type="SAM" id="Phobius"/>
    </source>
</evidence>